<organism evidence="3 4">
    <name type="scientific">Candidatus Phytoplasma phoenicium</name>
    <dbReference type="NCBI Taxonomy" id="198422"/>
    <lineage>
        <taxon>Bacteria</taxon>
        <taxon>Bacillati</taxon>
        <taxon>Mycoplasmatota</taxon>
        <taxon>Mollicutes</taxon>
        <taxon>Acholeplasmatales</taxon>
        <taxon>Acholeplasmataceae</taxon>
        <taxon>Candidatus Phytoplasma</taxon>
        <taxon>16SrIX (Pigeon pea witches'-broom group)</taxon>
    </lineage>
</organism>
<dbReference type="PANTHER" id="PTHR43421">
    <property type="entry name" value="METALLOPROTEASE PMBA"/>
    <property type="match status" value="1"/>
</dbReference>
<dbReference type="GO" id="GO:0008237">
    <property type="term" value="F:metallopeptidase activity"/>
    <property type="evidence" value="ECO:0007669"/>
    <property type="project" value="InterPro"/>
</dbReference>
<protein>
    <submittedName>
        <fullName evidence="3">TldD/PmbA family protein</fullName>
    </submittedName>
</protein>
<dbReference type="GO" id="GO:0005829">
    <property type="term" value="C:cytosol"/>
    <property type="evidence" value="ECO:0007669"/>
    <property type="project" value="TreeGrafter"/>
</dbReference>
<comment type="caution">
    <text evidence="3">The sequence shown here is derived from an EMBL/GenBank/DDBJ whole genome shotgun (WGS) entry which is preliminary data.</text>
</comment>
<dbReference type="InterPro" id="IPR045569">
    <property type="entry name" value="Metalloprtase-TldD/E_C"/>
</dbReference>
<evidence type="ECO:0000259" key="1">
    <source>
        <dbReference type="Pfam" id="PF19289"/>
    </source>
</evidence>
<accession>A0A2S8NTL7</accession>
<dbReference type="AlphaFoldDB" id="A0A2S8NTL7"/>
<dbReference type="InterPro" id="IPR047657">
    <property type="entry name" value="PmbA"/>
</dbReference>
<keyword evidence="4" id="KW-1185">Reference proteome</keyword>
<gene>
    <name evidence="3" type="ORF">C6B37_02180</name>
</gene>
<dbReference type="InterPro" id="IPR035068">
    <property type="entry name" value="TldD/PmbA_N"/>
</dbReference>
<dbReference type="Pfam" id="PF19290">
    <property type="entry name" value="PmbA_TldD_2nd"/>
    <property type="match status" value="1"/>
</dbReference>
<dbReference type="EMBL" id="PUUG01000072">
    <property type="protein sequence ID" value="PQP79285.1"/>
    <property type="molecule type" value="Genomic_DNA"/>
</dbReference>
<proteinExistence type="predicted"/>
<dbReference type="GO" id="GO:0006508">
    <property type="term" value="P:proteolysis"/>
    <property type="evidence" value="ECO:0007669"/>
    <property type="project" value="InterPro"/>
</dbReference>
<dbReference type="PANTHER" id="PTHR43421:SF1">
    <property type="entry name" value="METALLOPROTEASE PMBA"/>
    <property type="match status" value="1"/>
</dbReference>
<evidence type="ECO:0000259" key="2">
    <source>
        <dbReference type="Pfam" id="PF19290"/>
    </source>
</evidence>
<dbReference type="Pfam" id="PF19289">
    <property type="entry name" value="PmbA_TldD_3rd"/>
    <property type="match status" value="1"/>
</dbReference>
<reference evidence="3 4" key="1">
    <citation type="submission" date="2018-02" db="EMBL/GenBank/DDBJ databases">
        <title>Metagenomics reveals mixed infection of spiroplasma and phytoplasma in chicory.</title>
        <authorList>
            <person name="Polano C."/>
            <person name="Moruzzi S."/>
            <person name="Ermacora P."/>
            <person name="Ferrini F."/>
            <person name="Martini M."/>
            <person name="Firrao G."/>
        </authorList>
    </citation>
    <scope>NUCLEOTIDE SEQUENCE [LARGE SCALE GENOMIC DNA]</scope>
    <source>
        <strain evidence="3 4">ChiP</strain>
    </source>
</reference>
<name>A0A2S8NTL7_9MOLU</name>
<dbReference type="Proteomes" id="UP000238672">
    <property type="component" value="Unassembled WGS sequence"/>
</dbReference>
<dbReference type="SUPFAM" id="SSF111283">
    <property type="entry name" value="Putative modulator of DNA gyrase, PmbA/TldD"/>
    <property type="match status" value="1"/>
</dbReference>
<dbReference type="InterPro" id="IPR045570">
    <property type="entry name" value="Metalloprtase-TldD/E_cen_dom"/>
</dbReference>
<evidence type="ECO:0000313" key="3">
    <source>
        <dbReference type="EMBL" id="PQP79285.1"/>
    </source>
</evidence>
<sequence length="450" mass="50713">MPNKINYDKWFKISAIKKFDALEIQTHQSKTLAISSEDGLNTINTHVASELTTLIIKGLYQNKKVKCYLEKINNFNDEMIENVLENLKEKAEILNFKEKDFIFSGSDVYSEIPVKNFDFTSIHIQTKYNLLLDFEKEILSKSRYLKNIDQIDYSETIYLETLINSKGLNLEDKGSFAEISAVCIFGKEENSSIKEIYKNFTERTFFDIDVSKYAQKIISLGENKIGSHSIKSKSYPTVFSNEIFASLLNCFSDVFSGENAYRNLTKLKGKEGQLVAAPCVTIIDNPLSSESLFQSKFDDEGVACFSKKIIVNGVFQQFIHNLKTAHIFNTHSTGNCFNGSVAMNNCYLQKGEKTLTEIIAPIQEGVYIDYLIGLHAGIDTISGDFSLQAEGFKIEKGKITSPIKMIIISGNFFEMLKNIKTIANDFVFKTSKLFGSASVYVGDLMIAGEK</sequence>
<dbReference type="InterPro" id="IPR036059">
    <property type="entry name" value="TldD/PmbA_sf"/>
</dbReference>
<feature type="domain" description="Metalloprotease TldD/E C-terminal" evidence="1">
    <location>
        <begin position="233"/>
        <end position="448"/>
    </location>
</feature>
<evidence type="ECO:0000313" key="4">
    <source>
        <dbReference type="Proteomes" id="UP000238672"/>
    </source>
</evidence>
<feature type="domain" description="Metalloprotease TldD/E central" evidence="2">
    <location>
        <begin position="118"/>
        <end position="189"/>
    </location>
</feature>
<dbReference type="Gene3D" id="3.30.2290.10">
    <property type="entry name" value="PmbA/TldD superfamily"/>
    <property type="match status" value="1"/>
</dbReference>